<name>A0A1A8WUJ3_PLAOA</name>
<dbReference type="InterPro" id="IPR008780">
    <property type="entry name" value="Plasmodium_Vir"/>
</dbReference>
<evidence type="ECO:0000313" key="3">
    <source>
        <dbReference type="Proteomes" id="UP000078560"/>
    </source>
</evidence>
<keyword evidence="1" id="KW-0472">Membrane</keyword>
<sequence>MATVISVNDFPSTKFKSIWNDGICYDEVNSIIAQKKGITDAYSWVMSFKKKFKDNLENRQIEIKKHELEKRCRDLYYIIYDILHKLKNVIDYDDSLYNNISDTIKGHINSTFINLSYLSCLSVANKGDDYAHENINDRKYIDDLCEDVKYIENNIREINSSSQCKQIEKNILERKGNMQATLNSGKHSDIPKHYKFSSYDELDNIIRKINCTSDSKTEQIAFKGHSQETPQLSVEHIPMVVIFSLLGFLLACFFLYKFTPLGILLKIRIGKKIKLENNLSEELENEVSDETSEYVRNNLYNNKYNILYNTSGNA</sequence>
<proteinExistence type="predicted"/>
<organism evidence="2 3">
    <name type="scientific">Plasmodium ovale curtisi</name>
    <dbReference type="NCBI Taxonomy" id="864141"/>
    <lineage>
        <taxon>Eukaryota</taxon>
        <taxon>Sar</taxon>
        <taxon>Alveolata</taxon>
        <taxon>Apicomplexa</taxon>
        <taxon>Aconoidasida</taxon>
        <taxon>Haemosporida</taxon>
        <taxon>Plasmodiidae</taxon>
        <taxon>Plasmodium</taxon>
        <taxon>Plasmodium (Plasmodium)</taxon>
    </lineage>
</organism>
<feature type="transmembrane region" description="Helical" evidence="1">
    <location>
        <begin position="236"/>
        <end position="256"/>
    </location>
</feature>
<keyword evidence="1" id="KW-1133">Transmembrane helix</keyword>
<accession>A0A1A8WUJ3</accession>
<dbReference type="Pfam" id="PF05795">
    <property type="entry name" value="Plasmodium_Vir"/>
    <property type="match status" value="1"/>
</dbReference>
<gene>
    <name evidence="2" type="ORF">POVCU2_0092370</name>
</gene>
<evidence type="ECO:0000256" key="1">
    <source>
        <dbReference type="SAM" id="Phobius"/>
    </source>
</evidence>
<keyword evidence="1" id="KW-0812">Transmembrane</keyword>
<dbReference type="Proteomes" id="UP000078560">
    <property type="component" value="Unassembled WGS sequence"/>
</dbReference>
<dbReference type="EMBL" id="FLQU01001926">
    <property type="protein sequence ID" value="SBS94998.1"/>
    <property type="molecule type" value="Genomic_DNA"/>
</dbReference>
<dbReference type="VEuPathDB" id="PlasmoDB:PocGH01_00097000"/>
<reference evidence="3" key="1">
    <citation type="submission" date="2016-05" db="EMBL/GenBank/DDBJ databases">
        <authorList>
            <person name="Naeem Raeece"/>
        </authorList>
    </citation>
    <scope>NUCLEOTIDE SEQUENCE [LARGE SCALE GENOMIC DNA]</scope>
</reference>
<evidence type="ECO:0000313" key="2">
    <source>
        <dbReference type="EMBL" id="SBS94998.1"/>
    </source>
</evidence>
<dbReference type="AlphaFoldDB" id="A0A1A8WUJ3"/>
<protein>
    <submittedName>
        <fullName evidence="2">PIR Superfamily Protein</fullName>
    </submittedName>
</protein>